<dbReference type="OrthoDB" id="19072at2"/>
<feature type="transmembrane region" description="Helical" evidence="1">
    <location>
        <begin position="20"/>
        <end position="41"/>
    </location>
</feature>
<keyword evidence="1" id="KW-0812">Transmembrane</keyword>
<evidence type="ECO:0008006" key="4">
    <source>
        <dbReference type="Google" id="ProtNLM"/>
    </source>
</evidence>
<dbReference type="GeneID" id="81477900"/>
<dbReference type="eggNOG" id="COG1589">
    <property type="taxonomic scope" value="Bacteria"/>
</dbReference>
<evidence type="ECO:0000313" key="3">
    <source>
        <dbReference type="Proteomes" id="UP000019147"/>
    </source>
</evidence>
<dbReference type="RefSeq" id="WP_021828625.1">
    <property type="nucleotide sequence ID" value="NZ_CP015840.1"/>
</dbReference>
<evidence type="ECO:0000313" key="2">
    <source>
        <dbReference type="EMBL" id="ANG65925.1"/>
    </source>
</evidence>
<dbReference type="STRING" id="1143323.M787_001105"/>
<dbReference type="KEGG" id="cgz:M787_001105"/>
<protein>
    <recommendedName>
        <fullName evidence="4">Cell division protein FtsQ</fullName>
    </recommendedName>
</protein>
<keyword evidence="1" id="KW-1133">Transmembrane helix</keyword>
<proteinExistence type="predicted"/>
<sequence length="262" mass="30005">MVRSYIKTIFSSGPKYSLSYSLLCILLSVLVCIPPVHWFLFPETYTFLSKKHLPIKNIFLVSSSPYKLPVILFSEILGLSADYPTFLHQFSTKQAETILNNIGVFSSLSIQKVPDNKGIIIFYALHTPLGYFGNQTNTLINSSGQCFPCQPFFKSLNLPKIFFSQQDRERPLLPSWKLAIADLLIKKLQLDPPEIIDMSTTEIYPMEIVVTLHSGSLLRFHYHALQAGLDNYHRMQASIGIEEKCRYVYDLRFPHCVLFSKQ</sequence>
<keyword evidence="1" id="KW-0472">Membrane</keyword>
<organism evidence="2 3">
    <name type="scientific">Chlamydia gallinacea 08-1274/3</name>
    <dbReference type="NCBI Taxonomy" id="1143323"/>
    <lineage>
        <taxon>Bacteria</taxon>
        <taxon>Pseudomonadati</taxon>
        <taxon>Chlamydiota</taxon>
        <taxon>Chlamydiia</taxon>
        <taxon>Chlamydiales</taxon>
        <taxon>Chlamydiaceae</taxon>
        <taxon>Chlamydia/Chlamydophila group</taxon>
        <taxon>Chlamydia</taxon>
    </lineage>
</organism>
<gene>
    <name evidence="2" type="ORF">M787_001105</name>
</gene>
<reference evidence="2 3" key="1">
    <citation type="journal article" date="2014" name="Syst. Appl. Microbiol.">
        <title>Evidence for the existence of two new members of the family Chlamydiaceae and proposal of Chlamydia avium sp. nov. and Chlamydia gallinacea sp. nov.</title>
        <authorList>
            <person name="Sachse K."/>
            <person name="Laroucau K."/>
            <person name="Riege K."/>
            <person name="Wehner S."/>
            <person name="Dilcher M."/>
            <person name="Creasy H.H."/>
            <person name="Weidmann M."/>
            <person name="Myers G."/>
            <person name="Vorimore F."/>
            <person name="Vicari N."/>
            <person name="Magnino S."/>
            <person name="Liebler-Tenorio E."/>
            <person name="Ruettger A."/>
            <person name="Bavoil P.M."/>
            <person name="Hufert F.T."/>
            <person name="Rossello-Mora R."/>
            <person name="Marz M."/>
        </authorList>
    </citation>
    <scope>NUCLEOTIDE SEQUENCE [LARGE SCALE GENOMIC DNA]</scope>
    <source>
        <strain evidence="2 3">08-1274/3</strain>
    </source>
</reference>
<dbReference type="Proteomes" id="UP000019147">
    <property type="component" value="Chromosome"/>
</dbReference>
<dbReference type="EMBL" id="CP015840">
    <property type="protein sequence ID" value="ANG65925.1"/>
    <property type="molecule type" value="Genomic_DNA"/>
</dbReference>
<evidence type="ECO:0000256" key="1">
    <source>
        <dbReference type="SAM" id="Phobius"/>
    </source>
</evidence>
<accession>A0A173DYB8</accession>
<dbReference type="AlphaFoldDB" id="A0A173DYB8"/>
<name>A0A173DYB8_9CHLA</name>